<reference evidence="5" key="1">
    <citation type="submission" date="2016-10" db="EMBL/GenBank/DDBJ databases">
        <authorList>
            <person name="Varghese N."/>
            <person name="Submissions S."/>
        </authorList>
    </citation>
    <scope>NUCLEOTIDE SEQUENCE [LARGE SCALE GENOMIC DNA]</scope>
    <source>
        <strain evidence="5">DSM 45237</strain>
    </source>
</reference>
<feature type="transmembrane region" description="Helical" evidence="2">
    <location>
        <begin position="156"/>
        <end position="175"/>
    </location>
</feature>
<evidence type="ECO:0000259" key="3">
    <source>
        <dbReference type="Pfam" id="PF04173"/>
    </source>
</evidence>
<gene>
    <name evidence="4" type="ORF">SAMN04488561_2356</name>
</gene>
<evidence type="ECO:0000313" key="4">
    <source>
        <dbReference type="EMBL" id="SEE70781.1"/>
    </source>
</evidence>
<dbReference type="OrthoDB" id="3253635at2"/>
<feature type="transmembrane region" description="Helical" evidence="2">
    <location>
        <begin position="39"/>
        <end position="57"/>
    </location>
</feature>
<feature type="compositionally biased region" description="Low complexity" evidence="1">
    <location>
        <begin position="16"/>
        <end position="25"/>
    </location>
</feature>
<accession>A0A1H5L386</accession>
<dbReference type="Pfam" id="PF04173">
    <property type="entry name" value="DoxD"/>
    <property type="match status" value="1"/>
</dbReference>
<evidence type="ECO:0000313" key="5">
    <source>
        <dbReference type="Proteomes" id="UP000181980"/>
    </source>
</evidence>
<sequence length="193" mass="21273">MTTSSSHDAPIRNLPRQRTVPVTTTGTTHPDVRPVALQYVLGLLRLALGWTFLWAFLDKTFGLGYATPSENAWIDGGSPTTGYLSGVEGPFKDFFTNLAGNTWVDWLFMIGLLGIGLALILGIGMRVAAVAGVLMLAMMYMASLPLETNPFMDEHLIEALAIVVLALTFSSRYLGLGRLWERIPFVQKNRWLI</sequence>
<dbReference type="STRING" id="561176.SAMN04488561_2356"/>
<dbReference type="PANTHER" id="PTHR39157:SF1">
    <property type="entry name" value="DOXX FAMILY PROTEIN"/>
    <property type="match status" value="1"/>
</dbReference>
<keyword evidence="2" id="KW-0812">Transmembrane</keyword>
<feature type="region of interest" description="Disordered" evidence="1">
    <location>
        <begin position="1"/>
        <end position="25"/>
    </location>
</feature>
<evidence type="ECO:0000256" key="1">
    <source>
        <dbReference type="SAM" id="MobiDB-lite"/>
    </source>
</evidence>
<evidence type="ECO:0000256" key="2">
    <source>
        <dbReference type="SAM" id="Phobius"/>
    </source>
</evidence>
<organism evidence="4 5">
    <name type="scientific">Jiangella alba</name>
    <dbReference type="NCBI Taxonomy" id="561176"/>
    <lineage>
        <taxon>Bacteria</taxon>
        <taxon>Bacillati</taxon>
        <taxon>Actinomycetota</taxon>
        <taxon>Actinomycetes</taxon>
        <taxon>Jiangellales</taxon>
        <taxon>Jiangellaceae</taxon>
        <taxon>Jiangella</taxon>
    </lineage>
</organism>
<keyword evidence="2" id="KW-1133">Transmembrane helix</keyword>
<dbReference type="PANTHER" id="PTHR39157">
    <property type="entry name" value="INTEGRAL MEMBRANE PROTEIN-RELATED"/>
    <property type="match status" value="1"/>
</dbReference>
<dbReference type="EMBL" id="FNUC01000003">
    <property type="protein sequence ID" value="SEE70781.1"/>
    <property type="molecule type" value="Genomic_DNA"/>
</dbReference>
<keyword evidence="2" id="KW-0472">Membrane</keyword>
<protein>
    <submittedName>
        <fullName evidence="4">Thiosulfate dehydrogenase [quinone] large subunit</fullName>
    </submittedName>
</protein>
<dbReference type="RefSeq" id="WP_083288849.1">
    <property type="nucleotide sequence ID" value="NZ_FNUC01000003.1"/>
</dbReference>
<dbReference type="Proteomes" id="UP000181980">
    <property type="component" value="Unassembled WGS sequence"/>
</dbReference>
<feature type="transmembrane region" description="Helical" evidence="2">
    <location>
        <begin position="127"/>
        <end position="144"/>
    </location>
</feature>
<dbReference type="AlphaFoldDB" id="A0A1H5L386"/>
<keyword evidence="5" id="KW-1185">Reference proteome</keyword>
<feature type="domain" description="TQO small subunit DoxD" evidence="3">
    <location>
        <begin position="43"/>
        <end position="164"/>
    </location>
</feature>
<dbReference type="InterPro" id="IPR007301">
    <property type="entry name" value="DoxD"/>
</dbReference>
<proteinExistence type="predicted"/>
<name>A0A1H5L386_9ACTN</name>
<feature type="transmembrane region" description="Helical" evidence="2">
    <location>
        <begin position="103"/>
        <end position="120"/>
    </location>
</feature>